<dbReference type="InterPro" id="IPR038417">
    <property type="entry name" value="Alpga-gal_N_sf"/>
</dbReference>
<dbReference type="InterPro" id="IPR031705">
    <property type="entry name" value="Glyco_hydro_36_C"/>
</dbReference>
<dbReference type="OrthoDB" id="9758822at2"/>
<protein>
    <recommendedName>
        <fullName evidence="2 5">Alpha-galactosidase</fullName>
        <ecNumber evidence="2 5">3.2.1.22</ecNumber>
    </recommendedName>
</protein>
<accession>A0A1G6GRN6</accession>
<dbReference type="EC" id="3.2.1.22" evidence="2 5"/>
<dbReference type="InterPro" id="IPR031704">
    <property type="entry name" value="Glyco_hydro_36_N"/>
</dbReference>
<dbReference type="PANTHER" id="PTHR43053:SF3">
    <property type="entry name" value="ALPHA-GALACTOSIDASE C-RELATED"/>
    <property type="match status" value="1"/>
</dbReference>
<dbReference type="Pfam" id="PF16875">
    <property type="entry name" value="Glyco_hydro_36N"/>
    <property type="match status" value="1"/>
</dbReference>
<dbReference type="Gene3D" id="2.70.98.60">
    <property type="entry name" value="alpha-galactosidase from lactobacil brevis"/>
    <property type="match status" value="1"/>
</dbReference>
<dbReference type="Proteomes" id="UP000242949">
    <property type="component" value="Unassembled WGS sequence"/>
</dbReference>
<evidence type="ECO:0000256" key="2">
    <source>
        <dbReference type="ARBA" id="ARBA00012755"/>
    </source>
</evidence>
<dbReference type="PANTHER" id="PTHR43053">
    <property type="entry name" value="GLYCOSIDASE FAMILY 31"/>
    <property type="match status" value="1"/>
</dbReference>
<name>A0A1G6GRN6_9BACI</name>
<dbReference type="InterPro" id="IPR013780">
    <property type="entry name" value="Glyco_hydro_b"/>
</dbReference>
<organism evidence="9 10">
    <name type="scientific">Pelagirhabdus alkalitolerans</name>
    <dbReference type="NCBI Taxonomy" id="1612202"/>
    <lineage>
        <taxon>Bacteria</taxon>
        <taxon>Bacillati</taxon>
        <taxon>Bacillota</taxon>
        <taxon>Bacilli</taxon>
        <taxon>Bacillales</taxon>
        <taxon>Bacillaceae</taxon>
        <taxon>Pelagirhabdus</taxon>
    </lineage>
</organism>
<dbReference type="AlphaFoldDB" id="A0A1G6GRN6"/>
<gene>
    <name evidence="9" type="ORF">SAMN05421734_101357</name>
</gene>
<dbReference type="InterPro" id="IPR013785">
    <property type="entry name" value="Aldolase_TIM"/>
</dbReference>
<dbReference type="SUPFAM" id="SSF51445">
    <property type="entry name" value="(Trans)glycosidases"/>
    <property type="match status" value="1"/>
</dbReference>
<feature type="active site" description="Proton donor" evidence="6">
    <location>
        <position position="548"/>
    </location>
</feature>
<dbReference type="Pfam" id="PF16874">
    <property type="entry name" value="Glyco_hydro_36C"/>
    <property type="match status" value="1"/>
</dbReference>
<dbReference type="EMBL" id="FMYI01000001">
    <property type="protein sequence ID" value="SDB83856.1"/>
    <property type="molecule type" value="Genomic_DNA"/>
</dbReference>
<evidence type="ECO:0000256" key="5">
    <source>
        <dbReference type="PIRNR" id="PIRNR005536"/>
    </source>
</evidence>
<comment type="catalytic activity">
    <reaction evidence="1 5">
        <text>Hydrolysis of terminal, non-reducing alpha-D-galactose residues in alpha-D-galactosides, including galactose oligosaccharides, galactomannans and galactolipids.</text>
        <dbReference type="EC" id="3.2.1.22"/>
    </reaction>
</comment>
<dbReference type="InterPro" id="IPR017853">
    <property type="entry name" value="GH"/>
</dbReference>
<feature type="domain" description="Glycosyl hydrolase family 36 C-terminal" evidence="7">
    <location>
        <begin position="654"/>
        <end position="725"/>
    </location>
</feature>
<dbReference type="FunFam" id="3.20.20.70:FF:000118">
    <property type="entry name" value="Alpha-galactosidase"/>
    <property type="match status" value="1"/>
</dbReference>
<dbReference type="Gene3D" id="3.20.20.70">
    <property type="entry name" value="Aldolase class I"/>
    <property type="match status" value="1"/>
</dbReference>
<dbReference type="GO" id="GO:0016052">
    <property type="term" value="P:carbohydrate catabolic process"/>
    <property type="evidence" value="ECO:0007669"/>
    <property type="project" value="InterPro"/>
</dbReference>
<dbReference type="PIRSF" id="PIRSF005536">
    <property type="entry name" value="Agal"/>
    <property type="match status" value="1"/>
</dbReference>
<dbReference type="RefSeq" id="WP_090792345.1">
    <property type="nucleotide sequence ID" value="NZ_FMYI01000001.1"/>
</dbReference>
<reference evidence="10" key="1">
    <citation type="submission" date="2016-09" db="EMBL/GenBank/DDBJ databases">
        <authorList>
            <person name="Varghese N."/>
            <person name="Submissions S."/>
        </authorList>
    </citation>
    <scope>NUCLEOTIDE SEQUENCE [LARGE SCALE GENOMIC DNA]</scope>
    <source>
        <strain evidence="10">S5</strain>
    </source>
</reference>
<dbReference type="InterPro" id="IPR050985">
    <property type="entry name" value="Alpha-glycosidase_related"/>
</dbReference>
<evidence type="ECO:0000256" key="1">
    <source>
        <dbReference type="ARBA" id="ARBA00001255"/>
    </source>
</evidence>
<evidence type="ECO:0000256" key="4">
    <source>
        <dbReference type="ARBA" id="ARBA00023295"/>
    </source>
</evidence>
<comment type="similarity">
    <text evidence="5">Belongs to the glycosyl hydrolase.</text>
</comment>
<evidence type="ECO:0000313" key="10">
    <source>
        <dbReference type="Proteomes" id="UP000242949"/>
    </source>
</evidence>
<dbReference type="CDD" id="cd14791">
    <property type="entry name" value="GH36"/>
    <property type="match status" value="1"/>
</dbReference>
<keyword evidence="3 5" id="KW-0378">Hydrolase</keyword>
<evidence type="ECO:0000313" key="9">
    <source>
        <dbReference type="EMBL" id="SDB83856.1"/>
    </source>
</evidence>
<evidence type="ECO:0000259" key="7">
    <source>
        <dbReference type="Pfam" id="PF16874"/>
    </source>
</evidence>
<dbReference type="GO" id="GO:0004557">
    <property type="term" value="F:alpha-galactosidase activity"/>
    <property type="evidence" value="ECO:0007669"/>
    <property type="project" value="UniProtKB-UniRule"/>
</dbReference>
<evidence type="ECO:0000256" key="3">
    <source>
        <dbReference type="ARBA" id="ARBA00022801"/>
    </source>
</evidence>
<dbReference type="InterPro" id="IPR002252">
    <property type="entry name" value="Glyco_hydro_36"/>
</dbReference>
<evidence type="ECO:0000259" key="8">
    <source>
        <dbReference type="Pfam" id="PF16875"/>
    </source>
</evidence>
<proteinExistence type="inferred from homology"/>
<dbReference type="Gene3D" id="2.60.40.1180">
    <property type="entry name" value="Golgi alpha-mannosidase II"/>
    <property type="match status" value="1"/>
</dbReference>
<keyword evidence="4 5" id="KW-0326">Glycosidase</keyword>
<dbReference type="STRING" id="1612202.SAMN05421734_101357"/>
<dbReference type="PRINTS" id="PR00743">
    <property type="entry name" value="GLHYDRLASE36"/>
</dbReference>
<feature type="domain" description="Glycosyl hydrolase family 36 N-terminal" evidence="8">
    <location>
        <begin position="29"/>
        <end position="285"/>
    </location>
</feature>
<keyword evidence="10" id="KW-1185">Reference proteome</keyword>
<feature type="active site" description="Nucleophile" evidence="6">
    <location>
        <position position="478"/>
    </location>
</feature>
<evidence type="ECO:0000256" key="6">
    <source>
        <dbReference type="PIRSR" id="PIRSR005536-1"/>
    </source>
</evidence>
<dbReference type="Pfam" id="PF02065">
    <property type="entry name" value="Melibiase"/>
    <property type="match status" value="1"/>
</dbReference>
<sequence>MAIFFNEVDRTFHLQTIQTSYMMQIVNEGYLAHLYWGERVREARMPRPLRYRDRGFSPNPNSDDRSFSLDTLPQEYPGYGNTDFRSPAVYIDQNNGSRITDLRYLTHRIYNGKPKLQGLPATYTENESEADTLEIDLYDHVIRLKVTLQYTVYHDYSAITRSVKYRNEGKETVRLEKVQSMNVDFRDSKFEMINLPGAHVRERDIERLALRRGSQSVESRRGSSSHHQNPFVALVRPETTETCGEAYGFSFVYSGNFKAEIEVDQTEQTRVNIGINDFDFSWKLEHNQTFQTPEVVMVHSSKGLGEMSRIYHNLYGDRLIRGRYRDQERPVLINNWEATYFDFDETSILNIADRAKDAGIELFVLDDGWFGKRHDDFTSLGDWFVDQEKLPNGLNALAEKINAKGMQFGLWFEPEMVSPESELYKEHPDWCLHVPDRRRSQARNQLILDFSREDVCNEMIKRVSVILESAPINYVKWDMNRNMTEIGSAFWPEDQQKEVAHRYILGLYYVLEKITSRFPDILFESCSGGGGRYDPGMLHYMPQTWTSDNTDAISRLRIQYGTSLVYPISSMASHVSEVPNHQVGRITPLSTRGHVAMDGNLGYELDVTKLTEEDIQEIKQQVDFYKTVRQTIQFGDFYRLVNPFNEKDYGSIHVNQDKTEAVFIHVNQLAEPNGPFKSVKLSGLDPDKDYKVEELDAIYGGDELMRIGLNIPYPNRDFNSTLYRLSAVN</sequence>